<dbReference type="Proteomes" id="UP000799750">
    <property type="component" value="Unassembled WGS sequence"/>
</dbReference>
<dbReference type="Pfam" id="PF00096">
    <property type="entry name" value="zf-C2H2"/>
    <property type="match status" value="2"/>
</dbReference>
<keyword evidence="3" id="KW-0862">Zinc</keyword>
<dbReference type="SMART" id="SM00355">
    <property type="entry name" value="ZnF_C2H2"/>
    <property type="match status" value="2"/>
</dbReference>
<dbReference type="SUPFAM" id="SSF57701">
    <property type="entry name" value="Zn2/Cys6 DNA-binding domain"/>
    <property type="match status" value="1"/>
</dbReference>
<dbReference type="EMBL" id="MU004199">
    <property type="protein sequence ID" value="KAF2489321.1"/>
    <property type="molecule type" value="Genomic_DNA"/>
</dbReference>
<dbReference type="GO" id="GO:0006351">
    <property type="term" value="P:DNA-templated transcription"/>
    <property type="evidence" value="ECO:0007669"/>
    <property type="project" value="InterPro"/>
</dbReference>
<evidence type="ECO:0000313" key="12">
    <source>
        <dbReference type="Proteomes" id="UP000799750"/>
    </source>
</evidence>
<dbReference type="InterPro" id="IPR036236">
    <property type="entry name" value="Znf_C2H2_sf"/>
</dbReference>
<keyword evidence="1" id="KW-0479">Metal-binding</keyword>
<evidence type="ECO:0000313" key="11">
    <source>
        <dbReference type="EMBL" id="KAF2489321.1"/>
    </source>
</evidence>
<dbReference type="Pfam" id="PF04082">
    <property type="entry name" value="Fungal_trans"/>
    <property type="match status" value="1"/>
</dbReference>
<dbReference type="PANTHER" id="PTHR47660:SF2">
    <property type="entry name" value="TRANSCRIPTION FACTOR WITH C2H2 AND ZN(2)-CYS(6) DNA BINDING DOMAIN (EUROFUNG)"/>
    <property type="match status" value="1"/>
</dbReference>
<evidence type="ECO:0000256" key="5">
    <source>
        <dbReference type="ARBA" id="ARBA00023163"/>
    </source>
</evidence>
<feature type="domain" description="C2H2-type" evidence="10">
    <location>
        <begin position="2"/>
        <end position="29"/>
    </location>
</feature>
<keyword evidence="5" id="KW-0804">Transcription</keyword>
<dbReference type="Gene3D" id="4.10.240.10">
    <property type="entry name" value="Zn(2)-C6 fungal-type DNA-binding domain"/>
    <property type="match status" value="1"/>
</dbReference>
<protein>
    <submittedName>
        <fullName evidence="11">Uncharacterized protein</fullName>
    </submittedName>
</protein>
<dbReference type="PROSITE" id="PS00463">
    <property type="entry name" value="ZN2_CY6_FUNGAL_1"/>
    <property type="match status" value="1"/>
</dbReference>
<dbReference type="InterPro" id="IPR036864">
    <property type="entry name" value="Zn2-C6_fun-type_DNA-bd_sf"/>
</dbReference>
<sequence>MFQCGVCKSGYDRSDHLIRHIRSHTRQRPFVCTVCTKGFARQDLLKRHVGTHGSDGSTGSTRESFNLAHSGQQSQRVHQACRACAAKKLKCSEQKPCERCAEKNIHCEFEPLPELPNQGGTSQSIAESHSPERLANSIDQNQQTVSDTSSFETNLQGNNGISSQDNFMQDILYDTLNIPDIGDFIQQDCESTLGDLDFSFLDDMNSPRSPPPPPLVSQSPISTTVSQPSTVGFGAEAFRKSDVHNEWEPGTEDHHRQEYPNLIMPQKLRPEDIRRSFEVSSMSHRRMPSLMRDRVLAMILRSSCGSATERILKSFPSLEVLNDLIQLAFVHMKEHQVIQFIHLPSVDLDDQRAEFLGSLIAYGSVSSPSQTVRKFGYALQEIVRASILRLVEEHHATLRESRVCQAFYIQLHLAFYSCVSRKIEMAEGYSMLGATILRRGKMLSKDAYVSPEEFLDIPALSLHQKWLRWAEKETQKRLVYFAMTLDAHTSITRRTKVLFSYAEMKTPLPSHGKLWEAETASSWFDILQQDVQVRLQQPPSLCKILRQPQLSAVQLSITDMTPAAIIFFAGFWSLILEYQQMNAILPGAQSSNDFVLNSRYAELISNLDSFKFNLVNLQVDCPEVLIAQELMSLHLNVPFYQLSDYAGMGTEEDAHSAMPYAHRWFESPKSRIALWHSGQIFRAARLLKPKKLADIHVLALYHATLTLWVWSLLQKAQGSGIISNGDRVVLDGEESPMMLRFFKSYPAMPGLTSEHGTFLQLDDPVMAPDLANAILEANWNLEPMPRTTEEVSRMLQEFSSICRRKFARSTSDIP</sequence>
<evidence type="ECO:0000256" key="6">
    <source>
        <dbReference type="ARBA" id="ARBA00023242"/>
    </source>
</evidence>
<dbReference type="PROSITE" id="PS50157">
    <property type="entry name" value="ZINC_FINGER_C2H2_2"/>
    <property type="match status" value="2"/>
</dbReference>
<evidence type="ECO:0000256" key="8">
    <source>
        <dbReference type="SAM" id="MobiDB-lite"/>
    </source>
</evidence>
<evidence type="ECO:0000256" key="1">
    <source>
        <dbReference type="ARBA" id="ARBA00022723"/>
    </source>
</evidence>
<dbReference type="AlphaFoldDB" id="A0A6A6QB01"/>
<reference evidence="11" key="1">
    <citation type="journal article" date="2020" name="Stud. Mycol.">
        <title>101 Dothideomycetes genomes: a test case for predicting lifestyles and emergence of pathogens.</title>
        <authorList>
            <person name="Haridas S."/>
            <person name="Albert R."/>
            <person name="Binder M."/>
            <person name="Bloem J."/>
            <person name="Labutti K."/>
            <person name="Salamov A."/>
            <person name="Andreopoulos B."/>
            <person name="Baker S."/>
            <person name="Barry K."/>
            <person name="Bills G."/>
            <person name="Bluhm B."/>
            <person name="Cannon C."/>
            <person name="Castanera R."/>
            <person name="Culley D."/>
            <person name="Daum C."/>
            <person name="Ezra D."/>
            <person name="Gonzalez J."/>
            <person name="Henrissat B."/>
            <person name="Kuo A."/>
            <person name="Liang C."/>
            <person name="Lipzen A."/>
            <person name="Lutzoni F."/>
            <person name="Magnuson J."/>
            <person name="Mondo S."/>
            <person name="Nolan M."/>
            <person name="Ohm R."/>
            <person name="Pangilinan J."/>
            <person name="Park H.-J."/>
            <person name="Ramirez L."/>
            <person name="Alfaro M."/>
            <person name="Sun H."/>
            <person name="Tritt A."/>
            <person name="Yoshinaga Y."/>
            <person name="Zwiers L.-H."/>
            <person name="Turgeon B."/>
            <person name="Goodwin S."/>
            <person name="Spatafora J."/>
            <person name="Crous P."/>
            <person name="Grigoriev I."/>
        </authorList>
    </citation>
    <scope>NUCLEOTIDE SEQUENCE</scope>
    <source>
        <strain evidence="11">CBS 269.34</strain>
    </source>
</reference>
<accession>A0A6A6QB01</accession>
<gene>
    <name evidence="11" type="ORF">BU16DRAFT_496007</name>
</gene>
<evidence type="ECO:0000259" key="10">
    <source>
        <dbReference type="PROSITE" id="PS50157"/>
    </source>
</evidence>
<feature type="domain" description="Zn(2)-C6 fungal-type" evidence="9">
    <location>
        <begin position="80"/>
        <end position="109"/>
    </location>
</feature>
<evidence type="ECO:0000256" key="7">
    <source>
        <dbReference type="PROSITE-ProRule" id="PRU00042"/>
    </source>
</evidence>
<keyword evidence="4" id="KW-0805">Transcription regulation</keyword>
<dbReference type="InterPro" id="IPR007219">
    <property type="entry name" value="XnlR_reg_dom"/>
</dbReference>
<proteinExistence type="predicted"/>
<dbReference type="PROSITE" id="PS00028">
    <property type="entry name" value="ZINC_FINGER_C2H2_1"/>
    <property type="match status" value="2"/>
</dbReference>
<evidence type="ECO:0000256" key="2">
    <source>
        <dbReference type="ARBA" id="ARBA00022771"/>
    </source>
</evidence>
<dbReference type="InterPro" id="IPR013087">
    <property type="entry name" value="Znf_C2H2_type"/>
</dbReference>
<keyword evidence="2 7" id="KW-0863">Zinc-finger</keyword>
<evidence type="ECO:0000256" key="3">
    <source>
        <dbReference type="ARBA" id="ARBA00022833"/>
    </source>
</evidence>
<dbReference type="GO" id="GO:0003677">
    <property type="term" value="F:DNA binding"/>
    <property type="evidence" value="ECO:0007669"/>
    <property type="project" value="InterPro"/>
</dbReference>
<feature type="domain" description="C2H2-type" evidence="10">
    <location>
        <begin position="30"/>
        <end position="57"/>
    </location>
</feature>
<name>A0A6A6QB01_9PEZI</name>
<dbReference type="SMART" id="SM00066">
    <property type="entry name" value="GAL4"/>
    <property type="match status" value="1"/>
</dbReference>
<dbReference type="PROSITE" id="PS50048">
    <property type="entry name" value="ZN2_CY6_FUNGAL_2"/>
    <property type="match status" value="1"/>
</dbReference>
<keyword evidence="6" id="KW-0539">Nucleus</keyword>
<dbReference type="PANTHER" id="PTHR47660">
    <property type="entry name" value="TRANSCRIPTION FACTOR WITH C2H2 AND ZN(2)-CYS(6) DNA BINDING DOMAIN (EUROFUNG)-RELATED-RELATED"/>
    <property type="match status" value="1"/>
</dbReference>
<dbReference type="InterPro" id="IPR001138">
    <property type="entry name" value="Zn2Cys6_DnaBD"/>
</dbReference>
<keyword evidence="12" id="KW-1185">Reference proteome</keyword>
<dbReference type="GO" id="GO:0000981">
    <property type="term" value="F:DNA-binding transcription factor activity, RNA polymerase II-specific"/>
    <property type="evidence" value="ECO:0007669"/>
    <property type="project" value="InterPro"/>
</dbReference>
<dbReference type="GO" id="GO:0008270">
    <property type="term" value="F:zinc ion binding"/>
    <property type="evidence" value="ECO:0007669"/>
    <property type="project" value="UniProtKB-KW"/>
</dbReference>
<dbReference type="Pfam" id="PF00172">
    <property type="entry name" value="Zn_clus"/>
    <property type="match status" value="1"/>
</dbReference>
<dbReference type="SUPFAM" id="SSF57667">
    <property type="entry name" value="beta-beta-alpha zinc fingers"/>
    <property type="match status" value="1"/>
</dbReference>
<dbReference type="OrthoDB" id="40579at2759"/>
<evidence type="ECO:0000256" key="4">
    <source>
        <dbReference type="ARBA" id="ARBA00023015"/>
    </source>
</evidence>
<dbReference type="FunFam" id="3.30.160.60:FF:002343">
    <property type="entry name" value="Zinc finger protein 33A"/>
    <property type="match status" value="1"/>
</dbReference>
<dbReference type="Gene3D" id="3.30.160.60">
    <property type="entry name" value="Classic Zinc Finger"/>
    <property type="match status" value="2"/>
</dbReference>
<dbReference type="CDD" id="cd00067">
    <property type="entry name" value="GAL4"/>
    <property type="match status" value="1"/>
</dbReference>
<evidence type="ECO:0000259" key="9">
    <source>
        <dbReference type="PROSITE" id="PS50048"/>
    </source>
</evidence>
<feature type="region of interest" description="Disordered" evidence="8">
    <location>
        <begin position="202"/>
        <end position="228"/>
    </location>
</feature>
<organism evidence="11 12">
    <name type="scientific">Lophium mytilinum</name>
    <dbReference type="NCBI Taxonomy" id="390894"/>
    <lineage>
        <taxon>Eukaryota</taxon>
        <taxon>Fungi</taxon>
        <taxon>Dikarya</taxon>
        <taxon>Ascomycota</taxon>
        <taxon>Pezizomycotina</taxon>
        <taxon>Dothideomycetes</taxon>
        <taxon>Pleosporomycetidae</taxon>
        <taxon>Mytilinidiales</taxon>
        <taxon>Mytilinidiaceae</taxon>
        <taxon>Lophium</taxon>
    </lineage>
</organism>